<evidence type="ECO:0000313" key="1">
    <source>
        <dbReference type="EMBL" id="PRW60976.1"/>
    </source>
</evidence>
<gene>
    <name evidence="1" type="ORF">C2E21_0414</name>
</gene>
<dbReference type="PANTHER" id="PTHR34407:SF1">
    <property type="entry name" value="SGNH HYDROLASE-TYPE ESTERASE DOMAIN-CONTAINING PROTEIN"/>
    <property type="match status" value="1"/>
</dbReference>
<evidence type="ECO:0008006" key="3">
    <source>
        <dbReference type="Google" id="ProtNLM"/>
    </source>
</evidence>
<evidence type="ECO:0000313" key="2">
    <source>
        <dbReference type="Proteomes" id="UP000239899"/>
    </source>
</evidence>
<dbReference type="InterPro" id="IPR036514">
    <property type="entry name" value="SGNH_hydro_sf"/>
</dbReference>
<keyword evidence="2" id="KW-1185">Reference proteome</keyword>
<dbReference type="AlphaFoldDB" id="A0A2P6U3U9"/>
<accession>A0A2P6U3U9</accession>
<dbReference type="CDD" id="cd00229">
    <property type="entry name" value="SGNH_hydrolase"/>
    <property type="match status" value="1"/>
</dbReference>
<dbReference type="EMBL" id="LHPG02000001">
    <property type="protein sequence ID" value="PRW60976.1"/>
    <property type="molecule type" value="Genomic_DNA"/>
</dbReference>
<dbReference type="Proteomes" id="UP000239899">
    <property type="component" value="Unassembled WGS sequence"/>
</dbReference>
<organism evidence="1 2">
    <name type="scientific">Chlorella sorokiniana</name>
    <name type="common">Freshwater green alga</name>
    <dbReference type="NCBI Taxonomy" id="3076"/>
    <lineage>
        <taxon>Eukaryota</taxon>
        <taxon>Viridiplantae</taxon>
        <taxon>Chlorophyta</taxon>
        <taxon>core chlorophytes</taxon>
        <taxon>Trebouxiophyceae</taxon>
        <taxon>Chlorellales</taxon>
        <taxon>Chlorellaceae</taxon>
        <taxon>Chlorella clade</taxon>
        <taxon>Chlorella</taxon>
    </lineage>
</organism>
<dbReference type="OrthoDB" id="544608at2759"/>
<dbReference type="PANTHER" id="PTHR34407">
    <property type="entry name" value="EXPRESSED PROTEIN"/>
    <property type="match status" value="1"/>
</dbReference>
<protein>
    <recommendedName>
        <fullName evidence="3">SGNH hydrolase-type esterase domain-containing protein</fullName>
    </recommendedName>
</protein>
<sequence length="264" mass="29003">MGEARPSLPSHSCIALLTGGLLLLTAFIFAAPAKHSTWPDLLNQFTPAQRLVVPWEPLLTREELLRGLSYYGTGARLQAVAAKLLAGQPIKVYTLGGSITRGGGARSEELKYVARFFNAINASFPHRDHVFANKGSSAATSFFFAPCMSYHAPEGADLVVVEFTMNDPYDGPLTTAVRRSYESGERDLTLFAHYYDFPSVSVRSGTFHLQNMGIEHFKVDKIAAAGWTTNEQRHYFAEPNGTVVEGKLAAAPADQNDQYFYSDE</sequence>
<name>A0A2P6U3U9_CHLSO</name>
<reference evidence="1 2" key="1">
    <citation type="journal article" date="2018" name="Plant J.">
        <title>Genome sequences of Chlorella sorokiniana UTEX 1602 and Micractinium conductrix SAG 241.80: implications to maltose excretion by a green alga.</title>
        <authorList>
            <person name="Arriola M.B."/>
            <person name="Velmurugan N."/>
            <person name="Zhang Y."/>
            <person name="Plunkett M.H."/>
            <person name="Hondzo H."/>
            <person name="Barney B.M."/>
        </authorList>
    </citation>
    <scope>NUCLEOTIDE SEQUENCE [LARGE SCALE GENOMIC DNA]</scope>
    <source>
        <strain evidence="2">UTEX 1602</strain>
    </source>
</reference>
<dbReference type="Gene3D" id="3.40.50.1110">
    <property type="entry name" value="SGNH hydrolase"/>
    <property type="match status" value="1"/>
</dbReference>
<comment type="caution">
    <text evidence="1">The sequence shown here is derived from an EMBL/GenBank/DDBJ whole genome shotgun (WGS) entry which is preliminary data.</text>
</comment>
<proteinExistence type="predicted"/>
<dbReference type="SUPFAM" id="SSF52266">
    <property type="entry name" value="SGNH hydrolase"/>
    <property type="match status" value="1"/>
</dbReference>